<dbReference type="AlphaFoldDB" id="A0AAQ3QH33"/>
<reference evidence="1 2" key="1">
    <citation type="submission" date="2023-10" db="EMBL/GenBank/DDBJ databases">
        <title>Chromosome-scale genome assembly provides insights into flower coloration mechanisms of Canna indica.</title>
        <authorList>
            <person name="Li C."/>
        </authorList>
    </citation>
    <scope>NUCLEOTIDE SEQUENCE [LARGE SCALE GENOMIC DNA]</scope>
    <source>
        <tissue evidence="1">Flower</tissue>
    </source>
</reference>
<proteinExistence type="predicted"/>
<keyword evidence="2" id="KW-1185">Reference proteome</keyword>
<organism evidence="1 2">
    <name type="scientific">Canna indica</name>
    <name type="common">Indian-shot</name>
    <dbReference type="NCBI Taxonomy" id="4628"/>
    <lineage>
        <taxon>Eukaryota</taxon>
        <taxon>Viridiplantae</taxon>
        <taxon>Streptophyta</taxon>
        <taxon>Embryophyta</taxon>
        <taxon>Tracheophyta</taxon>
        <taxon>Spermatophyta</taxon>
        <taxon>Magnoliopsida</taxon>
        <taxon>Liliopsida</taxon>
        <taxon>Zingiberales</taxon>
        <taxon>Cannaceae</taxon>
        <taxon>Canna</taxon>
    </lineage>
</organism>
<accession>A0AAQ3QH33</accession>
<evidence type="ECO:0000313" key="2">
    <source>
        <dbReference type="Proteomes" id="UP001327560"/>
    </source>
</evidence>
<dbReference type="EMBL" id="CP136895">
    <property type="protein sequence ID" value="WOL10859.1"/>
    <property type="molecule type" value="Genomic_DNA"/>
</dbReference>
<gene>
    <name evidence="1" type="ORF">Cni_G19618</name>
</gene>
<evidence type="ECO:0000313" key="1">
    <source>
        <dbReference type="EMBL" id="WOL10859.1"/>
    </source>
</evidence>
<protein>
    <submittedName>
        <fullName evidence="1">Uncharacterized protein</fullName>
    </submittedName>
</protein>
<sequence length="141" mass="15692">MSYFFRGGRADIETGLPGFIPDSSCVVHLQSLKLQLALLDREFDDIGKLSNISQSLMLQLDDLGKLSNILQSLRLQLCLYRIDYDALSALDSDNITVAPSMTEEEIGALPVHKYEGQPHQGSPTSCERQEPFFSSTWVALL</sequence>
<dbReference type="Proteomes" id="UP001327560">
    <property type="component" value="Chromosome 6"/>
</dbReference>
<name>A0AAQ3QH33_9LILI</name>